<keyword evidence="6" id="KW-1133">Transmembrane helix</keyword>
<dbReference type="EMBL" id="JAWJWE010000006">
    <property type="protein sequence ID" value="KAK6633164.1"/>
    <property type="molecule type" value="Genomic_DNA"/>
</dbReference>
<dbReference type="SUPFAM" id="SSF49854">
    <property type="entry name" value="Spermadhesin, CUB domain"/>
    <property type="match status" value="2"/>
</dbReference>
<dbReference type="Pfam" id="PF00431">
    <property type="entry name" value="CUB"/>
    <property type="match status" value="2"/>
</dbReference>
<keyword evidence="6" id="KW-0472">Membrane</keyword>
<feature type="compositionally biased region" description="Polar residues" evidence="5">
    <location>
        <begin position="24"/>
        <end position="34"/>
    </location>
</feature>
<keyword evidence="2 4" id="KW-1015">Disulfide bond</keyword>
<dbReference type="PROSITE" id="PS50068">
    <property type="entry name" value="LDLRA_2"/>
    <property type="match status" value="1"/>
</dbReference>
<evidence type="ECO:0000256" key="4">
    <source>
        <dbReference type="PROSITE-ProRule" id="PRU00124"/>
    </source>
</evidence>
<dbReference type="InterPro" id="IPR035914">
    <property type="entry name" value="Sperma_CUB_dom_sf"/>
</dbReference>
<dbReference type="FunFam" id="2.60.120.290:FF:000013">
    <property type="entry name" value="Membrane frizzled-related protein"/>
    <property type="match status" value="1"/>
</dbReference>
<comment type="caution">
    <text evidence="3">Lacks conserved residue(s) required for the propagation of feature annotation.</text>
</comment>
<evidence type="ECO:0000313" key="9">
    <source>
        <dbReference type="Proteomes" id="UP001372834"/>
    </source>
</evidence>
<keyword evidence="6" id="KW-0812">Transmembrane</keyword>
<feature type="domain" description="CUB" evidence="7">
    <location>
        <begin position="217"/>
        <end position="335"/>
    </location>
</feature>
<evidence type="ECO:0000256" key="3">
    <source>
        <dbReference type="PROSITE-ProRule" id="PRU00059"/>
    </source>
</evidence>
<feature type="disulfide bond" evidence="4">
    <location>
        <begin position="351"/>
        <end position="369"/>
    </location>
</feature>
<feature type="region of interest" description="Disordered" evidence="5">
    <location>
        <begin position="1"/>
        <end position="41"/>
    </location>
</feature>
<evidence type="ECO:0000256" key="5">
    <source>
        <dbReference type="SAM" id="MobiDB-lite"/>
    </source>
</evidence>
<comment type="caution">
    <text evidence="8">The sequence shown here is derived from an EMBL/GenBank/DDBJ whole genome shotgun (WGS) entry which is preliminary data.</text>
</comment>
<dbReference type="InterPro" id="IPR036055">
    <property type="entry name" value="LDL_receptor-like_sf"/>
</dbReference>
<dbReference type="CDD" id="cd00041">
    <property type="entry name" value="CUB"/>
    <property type="match status" value="2"/>
</dbReference>
<feature type="transmembrane region" description="Helical" evidence="6">
    <location>
        <begin position="394"/>
        <end position="416"/>
    </location>
</feature>
<feature type="disulfide bond" evidence="4">
    <location>
        <begin position="363"/>
        <end position="378"/>
    </location>
</feature>
<proteinExistence type="predicted"/>
<feature type="region of interest" description="Disordered" evidence="5">
    <location>
        <begin position="635"/>
        <end position="666"/>
    </location>
</feature>
<evidence type="ECO:0000259" key="7">
    <source>
        <dbReference type="PROSITE" id="PS01180"/>
    </source>
</evidence>
<dbReference type="SMART" id="SM00042">
    <property type="entry name" value="CUB"/>
    <property type="match status" value="2"/>
</dbReference>
<dbReference type="PANTHER" id="PTHR24251">
    <property type="entry name" value="OVOCHYMASE-RELATED"/>
    <property type="match status" value="1"/>
</dbReference>
<feature type="disulfide bond" evidence="4">
    <location>
        <begin position="344"/>
        <end position="356"/>
    </location>
</feature>
<dbReference type="PROSITE" id="PS01209">
    <property type="entry name" value="LDLRA_1"/>
    <property type="match status" value="1"/>
</dbReference>
<dbReference type="InterPro" id="IPR002172">
    <property type="entry name" value="LDrepeatLR_classA_rpt"/>
</dbReference>
<evidence type="ECO:0000313" key="8">
    <source>
        <dbReference type="EMBL" id="KAK6633164.1"/>
    </source>
</evidence>
<protein>
    <recommendedName>
        <fullName evidence="7">CUB domain-containing protein</fullName>
    </recommendedName>
</protein>
<evidence type="ECO:0000256" key="6">
    <source>
        <dbReference type="SAM" id="Phobius"/>
    </source>
</evidence>
<dbReference type="PROSITE" id="PS01180">
    <property type="entry name" value="CUB"/>
    <property type="match status" value="2"/>
</dbReference>
<dbReference type="PANTHER" id="PTHR24251:SF28">
    <property type="entry name" value="NEUROPILIN AND TOLLOID-LIKE, ISOFORM B"/>
    <property type="match status" value="1"/>
</dbReference>
<dbReference type="CDD" id="cd00112">
    <property type="entry name" value="LDLa"/>
    <property type="match status" value="1"/>
</dbReference>
<dbReference type="InterPro" id="IPR023415">
    <property type="entry name" value="LDLR_class-A_CS"/>
</dbReference>
<keyword evidence="1" id="KW-0677">Repeat</keyword>
<accession>A0AAN8S6K4</accession>
<gene>
    <name evidence="8" type="ORF">RUM43_012908</name>
</gene>
<dbReference type="AlphaFoldDB" id="A0AAN8S6K4"/>
<feature type="domain" description="CUB" evidence="7">
    <location>
        <begin position="83"/>
        <end position="202"/>
    </location>
</feature>
<feature type="compositionally biased region" description="Polar residues" evidence="5">
    <location>
        <begin position="1"/>
        <end position="11"/>
    </location>
</feature>
<dbReference type="SMART" id="SM00192">
    <property type="entry name" value="LDLa"/>
    <property type="match status" value="1"/>
</dbReference>
<sequence length="666" mass="75026">MVVSSKTTSSDIRTKGKDFKNLLSRETSQGNDGETSGRVVYPPFTTGTYLTSLEEKKDFTGTEKALTRRQVDGRTDLDLNGPCRSFILDMAVRNKFEFYSPGHTPNQVYPSQMDCVKTITAPPGHLLRLDFRNDFHLEQSEDCRFDYLEIRDGAHGYSNLIGSYCGNKHPPPITSSDRYLWLRFASDENIQYSGFHAVYWYIPRPTNSDQHPEMDMCRIEVSGNEGFANRSDINENRIRFSSTYGLPLDCMWIISVEQGWKIMLQFLKFRLEKPNDCESNFVDVFSDRTDLPSRLKNFCGSIADSVISKSNILHLRFFAEARSINSTFEALYTAFRDKPRDEACEEDEYDCEDATCISIDLRCNGRINCRFRWDEDECQPKLGAFAVILESEHIIIILVVFCLILSGMCFAFLFNCTKKLIRDHRIIQEHMRQSKGSGASITGSKSKLSTTDSILPKLTALANQTGNNSEDSSLGTINREDTKLSPLKGRTVEEVHGNVSSGDSIPSFGGRKCVSTTKVKPGDTTEEDFENLELSSLPEMRDSECQTRESLFSNHSIESTPIRSFIPTPNDQKIHPKATTPNSFATPNRSTPFSTFGYTRVNDENAFGFPCFGDAAPRGGNEKRYKAEAVIEVESQKHEADLKSSNPVRPFSIDSTKSAPDVIVTH</sequence>
<name>A0AAN8S6K4_POLSC</name>
<evidence type="ECO:0000256" key="2">
    <source>
        <dbReference type="ARBA" id="ARBA00023157"/>
    </source>
</evidence>
<reference evidence="8 9" key="1">
    <citation type="submission" date="2023-10" db="EMBL/GenBank/DDBJ databases">
        <title>Genomes of two closely related lineages of the louse Polyplax serrata with different host specificities.</title>
        <authorList>
            <person name="Martinu J."/>
            <person name="Tarabai H."/>
            <person name="Stefka J."/>
            <person name="Hypsa V."/>
        </authorList>
    </citation>
    <scope>NUCLEOTIDE SEQUENCE [LARGE SCALE GENOMIC DNA]</scope>
    <source>
        <strain evidence="8">HR10_N</strain>
    </source>
</reference>
<organism evidence="8 9">
    <name type="scientific">Polyplax serrata</name>
    <name type="common">Common mouse louse</name>
    <dbReference type="NCBI Taxonomy" id="468196"/>
    <lineage>
        <taxon>Eukaryota</taxon>
        <taxon>Metazoa</taxon>
        <taxon>Ecdysozoa</taxon>
        <taxon>Arthropoda</taxon>
        <taxon>Hexapoda</taxon>
        <taxon>Insecta</taxon>
        <taxon>Pterygota</taxon>
        <taxon>Neoptera</taxon>
        <taxon>Paraneoptera</taxon>
        <taxon>Psocodea</taxon>
        <taxon>Troctomorpha</taxon>
        <taxon>Phthiraptera</taxon>
        <taxon>Anoplura</taxon>
        <taxon>Polyplacidae</taxon>
        <taxon>Polyplax</taxon>
    </lineage>
</organism>
<dbReference type="SUPFAM" id="SSF57424">
    <property type="entry name" value="LDL receptor-like module"/>
    <property type="match status" value="1"/>
</dbReference>
<feature type="compositionally biased region" description="Polar residues" evidence="5">
    <location>
        <begin position="643"/>
        <end position="658"/>
    </location>
</feature>
<evidence type="ECO:0000256" key="1">
    <source>
        <dbReference type="ARBA" id="ARBA00022737"/>
    </source>
</evidence>
<dbReference type="Proteomes" id="UP001372834">
    <property type="component" value="Unassembled WGS sequence"/>
</dbReference>
<dbReference type="InterPro" id="IPR000859">
    <property type="entry name" value="CUB_dom"/>
</dbReference>
<dbReference type="Gene3D" id="2.60.120.290">
    <property type="entry name" value="Spermadhesin, CUB domain"/>
    <property type="match status" value="2"/>
</dbReference>